<proteinExistence type="predicted"/>
<protein>
    <submittedName>
        <fullName evidence="1">Uncharacterized protein</fullName>
    </submittedName>
</protein>
<dbReference type="EMBL" id="AEEL01000028">
    <property type="protein sequence ID" value="EFM26492.1"/>
    <property type="molecule type" value="Genomic_DNA"/>
</dbReference>
<dbReference type="AlphaFoldDB" id="E0PGE9"/>
<evidence type="ECO:0000313" key="2">
    <source>
        <dbReference type="Proteomes" id="UP000004290"/>
    </source>
</evidence>
<evidence type="ECO:0000313" key="1">
    <source>
        <dbReference type="EMBL" id="EFM26492.1"/>
    </source>
</evidence>
<accession>E0PGE9</accession>
<reference evidence="1 2" key="1">
    <citation type="submission" date="2010-07" db="EMBL/GenBank/DDBJ databases">
        <authorList>
            <person name="Muzny D."/>
            <person name="Qin X."/>
            <person name="Deng J."/>
            <person name="Jiang H."/>
            <person name="Liu Y."/>
            <person name="Qu J."/>
            <person name="Song X.-Z."/>
            <person name="Zhang L."/>
            <person name="Thornton R."/>
            <person name="Coyle M."/>
            <person name="Francisco L."/>
            <person name="Jackson L."/>
            <person name="Javaid M."/>
            <person name="Korchina V."/>
            <person name="Kovar C."/>
            <person name="Mata R."/>
            <person name="Mathew T."/>
            <person name="Ngo R."/>
            <person name="Nguyen L."/>
            <person name="Nguyen N."/>
            <person name="Okwuonu G."/>
            <person name="Ongeri F."/>
            <person name="Pham C."/>
            <person name="Simmons D."/>
            <person name="Wilczek-Boney K."/>
            <person name="Hale W."/>
            <person name="Jakkamsetti A."/>
            <person name="Pham P."/>
            <person name="Ruth R."/>
            <person name="San Lucas F."/>
            <person name="Warren J."/>
            <person name="Zhang J."/>
            <person name="Zhao Z."/>
            <person name="Zhou C."/>
            <person name="Zhu D."/>
            <person name="Lee S."/>
            <person name="Bess C."/>
            <person name="Blankenburg K."/>
            <person name="Forbes L."/>
            <person name="Fu Q."/>
            <person name="Gubbala S."/>
            <person name="Hirani K."/>
            <person name="Jayaseelan J.C."/>
            <person name="Lara F."/>
            <person name="Munidasa M."/>
            <person name="Palculict T."/>
            <person name="Patil S."/>
            <person name="Pu L.-L."/>
            <person name="Saada N."/>
            <person name="Tang L."/>
            <person name="Weissenberger G."/>
            <person name="Zhu Y."/>
            <person name="Hemphill L."/>
            <person name="Shang Y."/>
            <person name="Youmans B."/>
            <person name="Ayvaz T."/>
            <person name="Ross M."/>
            <person name="Santibanez J."/>
            <person name="Aqrawi P."/>
            <person name="Gross S."/>
            <person name="Joshi V."/>
            <person name="Fowler G."/>
            <person name="Nazareth L."/>
            <person name="Reid J."/>
            <person name="Worley K."/>
            <person name="Petrosino J."/>
            <person name="Highlander S."/>
            <person name="Gibbs R."/>
        </authorList>
    </citation>
    <scope>NUCLEOTIDE SEQUENCE [LARGE SCALE GENOMIC DNA]</scope>
    <source>
        <strain evidence="1 2">ATCC 700338</strain>
    </source>
</reference>
<keyword evidence="2" id="KW-1185">Reference proteome</keyword>
<sequence>MTSKNKKSNDAIKLTAMTFSTANTFTIKLKRHNKQILPKRLMVDLKETRDEILSIDTILLK</sequence>
<comment type="caution">
    <text evidence="1">The sequence shown here is derived from an EMBL/GenBank/DDBJ whole genome shotgun (WGS) entry which is preliminary data.</text>
</comment>
<gene>
    <name evidence="1" type="ORF">HMPREF9319_1995</name>
</gene>
<dbReference type="HOGENOM" id="CLU_2920760_0_0_9"/>
<organism evidence="1 2">
    <name type="scientific">Streptococcus equinus ATCC 700338</name>
    <dbReference type="NCBI Taxonomy" id="864569"/>
    <lineage>
        <taxon>Bacteria</taxon>
        <taxon>Bacillati</taxon>
        <taxon>Bacillota</taxon>
        <taxon>Bacilli</taxon>
        <taxon>Lactobacillales</taxon>
        <taxon>Streptococcaceae</taxon>
        <taxon>Streptococcus</taxon>
    </lineage>
</organism>
<name>E0PGE9_STREI</name>
<dbReference type="Proteomes" id="UP000004290">
    <property type="component" value="Unassembled WGS sequence"/>
</dbReference>